<dbReference type="Gene3D" id="3.90.70.10">
    <property type="entry name" value="Cysteine proteinases"/>
    <property type="match status" value="1"/>
</dbReference>
<gene>
    <name evidence="2" type="ORF">HMPREF0428_00256</name>
</gene>
<feature type="domain" description="Peptidase C39-like" evidence="1">
    <location>
        <begin position="140"/>
        <end position="273"/>
    </location>
</feature>
<reference evidence="2 3" key="1">
    <citation type="submission" date="2011-03" db="EMBL/GenBank/DDBJ databases">
        <title>The Genome Sequence of Gemella haemolysans M341.</title>
        <authorList>
            <consortium name="The Broad Institute Genome Sequencing Platform"/>
            <consortium name="The Broad Institute Genome Sequencing Center for Infectious Disease"/>
            <person name="Earl A."/>
            <person name="Ward D."/>
            <person name="Feldgarden M."/>
            <person name="Gevers D."/>
            <person name="Sibley C.D."/>
            <person name="Field T.R."/>
            <person name="Grinwis M."/>
            <person name="Eshaghurshan C.S."/>
            <person name="Surette M.G."/>
            <person name="Young S.K."/>
            <person name="Zeng Q."/>
            <person name="Gargeya S."/>
            <person name="Fitzgerald M."/>
            <person name="Haas B."/>
            <person name="Abouelleil A."/>
            <person name="Alvarado L."/>
            <person name="Arachchi H.M."/>
            <person name="Berlin A."/>
            <person name="Brown A."/>
            <person name="Chapman S.B."/>
            <person name="Chen Z."/>
            <person name="Dunbar C."/>
            <person name="Freedman E."/>
            <person name="Gearin G."/>
            <person name="Gellesch M."/>
            <person name="Goldberg J."/>
            <person name="Griggs A."/>
            <person name="Gujja S."/>
            <person name="Heilman E.R."/>
            <person name="Heiman D."/>
            <person name="Howarth C."/>
            <person name="Larson L."/>
            <person name="Lui A."/>
            <person name="MacDonald P.J.P."/>
            <person name="Mehta T."/>
            <person name="Montmayeur A."/>
            <person name="Murphy C."/>
            <person name="Neiman D."/>
            <person name="Pearson M."/>
            <person name="Priest M."/>
            <person name="Roberts A."/>
            <person name="Saif S."/>
            <person name="Shea T."/>
            <person name="Shenoy N."/>
            <person name="Sisk P."/>
            <person name="Stolte C."/>
            <person name="Sykes S."/>
            <person name="White J."/>
            <person name="Yandava C."/>
            <person name="Wortman J."/>
            <person name="Nusbaum C."/>
            <person name="Birren B."/>
        </authorList>
    </citation>
    <scope>NUCLEOTIDE SEQUENCE [LARGE SCALE GENOMIC DNA]</scope>
    <source>
        <strain evidence="2 3">M341</strain>
    </source>
</reference>
<protein>
    <recommendedName>
        <fullName evidence="1">Peptidase C39-like domain-containing protein</fullName>
    </recommendedName>
</protein>
<dbReference type="AlphaFoldDB" id="A0AA87DQZ6"/>
<name>A0AA87DQZ6_9BACL</name>
<sequence length="299" mass="33042">MKRKNIEIIVVAVLFVCTILLYVVQSNKEVLFNTTNKSSNTNTNKESNSENVANARDGIQGVVQPSPFITTPNGVEANLLQNANGSLIGQLIYLQREHLPEAEQKLLANNKDATQYVLGYLAGQQATPFEQGQTVDIDRKYPYYIQWDKRWAYDKLGGTNIAIGGCGPTCVAMALGGILDDKSITPKSIAEKEDANGYFAAEGTKWSFFDYIAKEYGVKSTGVPLNKEAINASLDKGNPIIASVHPGKFTTVGHIILITAKDEDGNYIINDPNSYTRTLKKWSYDELKTEIVAMWEFSK</sequence>
<organism evidence="2 3">
    <name type="scientific">Gemella haemolysans M341</name>
    <dbReference type="NCBI Taxonomy" id="562981"/>
    <lineage>
        <taxon>Bacteria</taxon>
        <taxon>Bacillati</taxon>
        <taxon>Bacillota</taxon>
        <taxon>Bacilli</taxon>
        <taxon>Bacillales</taxon>
        <taxon>Gemellaceae</taxon>
        <taxon>Gemella</taxon>
    </lineage>
</organism>
<dbReference type="RefSeq" id="WP_003146102.1">
    <property type="nucleotide sequence ID" value="NZ_GL883582.1"/>
</dbReference>
<dbReference type="InterPro" id="IPR039564">
    <property type="entry name" value="Peptidase_C39-like"/>
</dbReference>
<dbReference type="EMBL" id="ACRO01000003">
    <property type="protein sequence ID" value="EGF87381.1"/>
    <property type="molecule type" value="Genomic_DNA"/>
</dbReference>
<dbReference type="Pfam" id="PF13529">
    <property type="entry name" value="Peptidase_C39_2"/>
    <property type="match status" value="1"/>
</dbReference>
<dbReference type="Proteomes" id="UP000004773">
    <property type="component" value="Unassembled WGS sequence"/>
</dbReference>
<proteinExistence type="predicted"/>
<accession>A0AA87DQZ6</accession>
<evidence type="ECO:0000313" key="2">
    <source>
        <dbReference type="EMBL" id="EGF87381.1"/>
    </source>
</evidence>
<comment type="caution">
    <text evidence="2">The sequence shown here is derived from an EMBL/GenBank/DDBJ whole genome shotgun (WGS) entry which is preliminary data.</text>
</comment>
<evidence type="ECO:0000259" key="1">
    <source>
        <dbReference type="Pfam" id="PF13529"/>
    </source>
</evidence>
<evidence type="ECO:0000313" key="3">
    <source>
        <dbReference type="Proteomes" id="UP000004773"/>
    </source>
</evidence>